<comment type="subcellular location">
    <subcellularLocation>
        <location evidence="1">Nucleus</location>
    </subcellularLocation>
</comment>
<evidence type="ECO:0000256" key="1">
    <source>
        <dbReference type="ARBA" id="ARBA00004123"/>
    </source>
</evidence>
<dbReference type="PROSITE" id="PS50082">
    <property type="entry name" value="WD_REPEATS_2"/>
    <property type="match status" value="1"/>
</dbReference>
<name>A0ABR2KI79_9EUKA</name>
<keyword evidence="5" id="KW-0539">Nucleus</keyword>
<evidence type="ECO:0000256" key="3">
    <source>
        <dbReference type="ARBA" id="ARBA00022574"/>
    </source>
</evidence>
<dbReference type="EMBL" id="JAPFFF010000005">
    <property type="protein sequence ID" value="KAK8890132.1"/>
    <property type="molecule type" value="Genomic_DNA"/>
</dbReference>
<dbReference type="InterPro" id="IPR036322">
    <property type="entry name" value="WD40_repeat_dom_sf"/>
</dbReference>
<comment type="caution">
    <text evidence="7">The sequence shown here is derived from an EMBL/GenBank/DDBJ whole genome shotgun (WGS) entry which is preliminary data.</text>
</comment>
<keyword evidence="4" id="KW-0677">Repeat</keyword>
<accession>A0ABR2KI79</accession>
<dbReference type="Proteomes" id="UP001470230">
    <property type="component" value="Unassembled WGS sequence"/>
</dbReference>
<evidence type="ECO:0000313" key="8">
    <source>
        <dbReference type="Proteomes" id="UP001470230"/>
    </source>
</evidence>
<dbReference type="Gene3D" id="2.130.10.10">
    <property type="entry name" value="YVTN repeat-like/Quinoprotein amine dehydrogenase"/>
    <property type="match status" value="2"/>
</dbReference>
<keyword evidence="8" id="KW-1185">Reference proteome</keyword>
<dbReference type="PROSITE" id="PS50294">
    <property type="entry name" value="WD_REPEATS_REGION"/>
    <property type="match status" value="1"/>
</dbReference>
<organism evidence="7 8">
    <name type="scientific">Tritrichomonas musculus</name>
    <dbReference type="NCBI Taxonomy" id="1915356"/>
    <lineage>
        <taxon>Eukaryota</taxon>
        <taxon>Metamonada</taxon>
        <taxon>Parabasalia</taxon>
        <taxon>Tritrichomonadida</taxon>
        <taxon>Tritrichomonadidae</taxon>
        <taxon>Tritrichomonas</taxon>
    </lineage>
</organism>
<dbReference type="SUPFAM" id="SSF50978">
    <property type="entry name" value="WD40 repeat-like"/>
    <property type="match status" value="1"/>
</dbReference>
<evidence type="ECO:0000313" key="7">
    <source>
        <dbReference type="EMBL" id="KAK8890132.1"/>
    </source>
</evidence>
<dbReference type="InterPro" id="IPR001680">
    <property type="entry name" value="WD40_rpt"/>
</dbReference>
<proteinExistence type="inferred from homology"/>
<evidence type="ECO:0000256" key="2">
    <source>
        <dbReference type="ARBA" id="ARBA00005616"/>
    </source>
</evidence>
<dbReference type="PANTHER" id="PTHR19861:SF0">
    <property type="entry name" value="WD REPEAT-CONTAINING PROTEIN 82"/>
    <property type="match status" value="1"/>
</dbReference>
<gene>
    <name evidence="7" type="ORF">M9Y10_034892</name>
</gene>
<dbReference type="PANTHER" id="PTHR19861">
    <property type="entry name" value="WD40 REPEAT PROTEIN SWD2"/>
    <property type="match status" value="1"/>
</dbReference>
<evidence type="ECO:0000256" key="5">
    <source>
        <dbReference type="ARBA" id="ARBA00023242"/>
    </source>
</evidence>
<sequence length="323" mass="35790">MNRSKNIHSPIQPEEAIVRSYFHLDPILSEYSYHQDCSFSPDGSNFAVISNANMISLYKCDGCRFESRIPNKKYGSTRLCYHLTKNAIYLNSHNEINDHAARLLNIQQQSFIRYFTANGHTAPITSLCARPNGLITASQDRTIKIWDDSAEKCTTTLEVNSPANIALHPNGLCLSVSTDCALYIYDIRNLDAAVRTTKLKTNGEVTPHFGMKGTKLALVGPDFAQVYCMKDLSLLCSPDLTMGKITPGCAFTPDEDFLLIPTNDYSILVADAKQGSQVTVLTGHTNPVSSISFSSAYHNFVSTGSECLFWTVDMQTYKLLIGQ</sequence>
<comment type="similarity">
    <text evidence="2">Belongs to the WD repeat SWD2 family.</text>
</comment>
<dbReference type="Pfam" id="PF00400">
    <property type="entry name" value="WD40"/>
    <property type="match status" value="2"/>
</dbReference>
<evidence type="ECO:0000256" key="4">
    <source>
        <dbReference type="ARBA" id="ARBA00022737"/>
    </source>
</evidence>
<dbReference type="InterPro" id="IPR037867">
    <property type="entry name" value="Swd2/WDR82"/>
</dbReference>
<keyword evidence="3 6" id="KW-0853">WD repeat</keyword>
<dbReference type="SMART" id="SM00320">
    <property type="entry name" value="WD40"/>
    <property type="match status" value="4"/>
</dbReference>
<dbReference type="InterPro" id="IPR015943">
    <property type="entry name" value="WD40/YVTN_repeat-like_dom_sf"/>
</dbReference>
<feature type="repeat" description="WD" evidence="6">
    <location>
        <begin position="117"/>
        <end position="156"/>
    </location>
</feature>
<reference evidence="7 8" key="1">
    <citation type="submission" date="2024-04" db="EMBL/GenBank/DDBJ databases">
        <title>Tritrichomonas musculus Genome.</title>
        <authorList>
            <person name="Alves-Ferreira E."/>
            <person name="Grigg M."/>
            <person name="Lorenzi H."/>
            <person name="Galac M."/>
        </authorList>
    </citation>
    <scope>NUCLEOTIDE SEQUENCE [LARGE SCALE GENOMIC DNA]</scope>
    <source>
        <strain evidence="7 8">EAF2021</strain>
    </source>
</reference>
<evidence type="ECO:0000256" key="6">
    <source>
        <dbReference type="PROSITE-ProRule" id="PRU00221"/>
    </source>
</evidence>
<protein>
    <submittedName>
        <fullName evidence="7">WD repeat-containing protein 82</fullName>
    </submittedName>
</protein>